<sequence>MPLFNKKFESKSIPARSGRCNIEFPPISEDLDDFEINLNKELHVKGNWLQSNKKEDIDDFGRLNDKIKNLEEENNMNQVKIDVLLDLLTENVSELNAVK</sequence>
<keyword evidence="1" id="KW-0175">Coiled coil</keyword>
<feature type="coiled-coil region" evidence="1">
    <location>
        <begin position="53"/>
        <end position="80"/>
    </location>
</feature>
<evidence type="ECO:0000313" key="3">
    <source>
        <dbReference type="Proteomes" id="UP000015102"/>
    </source>
</evidence>
<dbReference type="STRING" id="36166.T1H6P3"/>
<dbReference type="InterPro" id="IPR028118">
    <property type="entry name" value="Chibby_fam"/>
</dbReference>
<reference evidence="3" key="1">
    <citation type="submission" date="2013-02" db="EMBL/GenBank/DDBJ databases">
        <authorList>
            <person name="Hughes D."/>
        </authorList>
    </citation>
    <scope>NUCLEOTIDE SEQUENCE</scope>
    <source>
        <strain>Durham</strain>
        <strain evidence="3">NC isolate 2 -- Noor lab</strain>
    </source>
</reference>
<dbReference type="Proteomes" id="UP000015102">
    <property type="component" value="Unassembled WGS sequence"/>
</dbReference>
<dbReference type="HOGENOM" id="CLU_145617_0_0_1"/>
<dbReference type="Pfam" id="PF14645">
    <property type="entry name" value="Chibby"/>
    <property type="match status" value="1"/>
</dbReference>
<protein>
    <submittedName>
        <fullName evidence="2">Uncharacterized protein</fullName>
    </submittedName>
</protein>
<reference evidence="2" key="2">
    <citation type="submission" date="2015-06" db="UniProtKB">
        <authorList>
            <consortium name="EnsemblMetazoa"/>
        </authorList>
    </citation>
    <scope>IDENTIFICATION</scope>
</reference>
<organism evidence="2 3">
    <name type="scientific">Megaselia scalaris</name>
    <name type="common">Humpbacked fly</name>
    <name type="synonym">Phora scalaris</name>
    <dbReference type="NCBI Taxonomy" id="36166"/>
    <lineage>
        <taxon>Eukaryota</taxon>
        <taxon>Metazoa</taxon>
        <taxon>Ecdysozoa</taxon>
        <taxon>Arthropoda</taxon>
        <taxon>Hexapoda</taxon>
        <taxon>Insecta</taxon>
        <taxon>Pterygota</taxon>
        <taxon>Neoptera</taxon>
        <taxon>Endopterygota</taxon>
        <taxon>Diptera</taxon>
        <taxon>Brachycera</taxon>
        <taxon>Muscomorpha</taxon>
        <taxon>Platypezoidea</taxon>
        <taxon>Phoridae</taxon>
        <taxon>Megaseliini</taxon>
        <taxon>Megaselia</taxon>
    </lineage>
</organism>
<dbReference type="EnsemblMetazoa" id="MESCA012376-RA">
    <property type="protein sequence ID" value="MESCA012376-PA"/>
    <property type="gene ID" value="MESCA012376"/>
</dbReference>
<name>T1H6P3_MEGSC</name>
<proteinExistence type="predicted"/>
<dbReference type="OMA" id="IWMHSAR"/>
<accession>T1H6P3</accession>
<keyword evidence="3" id="KW-1185">Reference proteome</keyword>
<dbReference type="AlphaFoldDB" id="T1H6P3"/>
<evidence type="ECO:0000256" key="1">
    <source>
        <dbReference type="SAM" id="Coils"/>
    </source>
</evidence>
<evidence type="ECO:0000313" key="2">
    <source>
        <dbReference type="EnsemblMetazoa" id="MESCA012376-PA"/>
    </source>
</evidence>